<dbReference type="PANTHER" id="PTHR42693:SF42">
    <property type="entry name" value="ARYLSULFATASE G"/>
    <property type="match status" value="1"/>
</dbReference>
<dbReference type="Gene3D" id="3.40.720.10">
    <property type="entry name" value="Alkaline Phosphatase, subunit A"/>
    <property type="match status" value="1"/>
</dbReference>
<evidence type="ECO:0000313" key="8">
    <source>
        <dbReference type="EMBL" id="EDY19971.1"/>
    </source>
</evidence>
<evidence type="ECO:0000256" key="1">
    <source>
        <dbReference type="ARBA" id="ARBA00001913"/>
    </source>
</evidence>
<proteinExistence type="inferred from homology"/>
<dbReference type="InterPro" id="IPR017850">
    <property type="entry name" value="Alkaline_phosphatase_core_sf"/>
</dbReference>
<sequence length="497" mass="54239" precursor="true">MNFPTGLFSTPARIRGRAALFAALVFGIWLGLIAGSFAAEVRHPNILFIISDDQRPDTIAALGNPIIQTPNLDRLVHGGTAFTRAVAAYPICYVSRAEILTSVCAFRNGVGYTGNKLDPKLATWSGTLRSAGYHTWFVGKWDNGATPKAYGYEETRGLYTGGGAPLQNTPSYVDHAGRPATGYRGYTFKTDDGKPLPELGVGLTPDISRHFADAAIDFIERKPAEPFFLHVAFTAPHDPRLLPPGWETKYDPKTMPLPKNFRSVHPFDHGNMGGRDEVLLASPRRPDEVRAELAAYYAAISGMDEQIGRIVEALKSTGQLDNTLIIFTSDQGLAVGSHGLIGKQNLYEHTLGVPLIMSGPGIPKGETREAQCDLRDLFPTTCEVTGIATPPAVQGRSLVPVLRDAQKTVYPFVVGYYTDAQRAIREGTWKLILYPKAKRTQLFYLASDPDEMHDLSAQPEQARRLADLRIKLLGWLKENGDPDVEAVAATPAPSSNP</sequence>
<dbReference type="InParanoid" id="B4D0V9"/>
<dbReference type="eggNOG" id="COG3119">
    <property type="taxonomic scope" value="Bacteria"/>
</dbReference>
<evidence type="ECO:0000256" key="2">
    <source>
        <dbReference type="ARBA" id="ARBA00008779"/>
    </source>
</evidence>
<keyword evidence="9" id="KW-1185">Reference proteome</keyword>
<feature type="domain" description="Sulfatase N-terminal" evidence="7">
    <location>
        <begin position="44"/>
        <end position="387"/>
    </location>
</feature>
<protein>
    <submittedName>
        <fullName evidence="8">Sulfatase</fullName>
    </submittedName>
</protein>
<evidence type="ECO:0000256" key="3">
    <source>
        <dbReference type="ARBA" id="ARBA00022723"/>
    </source>
</evidence>
<evidence type="ECO:0000259" key="7">
    <source>
        <dbReference type="Pfam" id="PF00884"/>
    </source>
</evidence>
<evidence type="ECO:0000256" key="4">
    <source>
        <dbReference type="ARBA" id="ARBA00022729"/>
    </source>
</evidence>
<dbReference type="GO" id="GO:0004065">
    <property type="term" value="F:arylsulfatase activity"/>
    <property type="evidence" value="ECO:0007669"/>
    <property type="project" value="TreeGrafter"/>
</dbReference>
<dbReference type="CDD" id="cd16155">
    <property type="entry name" value="sulfatase_like"/>
    <property type="match status" value="1"/>
</dbReference>
<comment type="similarity">
    <text evidence="2">Belongs to the sulfatase family.</text>
</comment>
<comment type="cofactor">
    <cofactor evidence="1">
        <name>Ca(2+)</name>
        <dbReference type="ChEBI" id="CHEBI:29108"/>
    </cofactor>
</comment>
<reference evidence="8 9" key="1">
    <citation type="journal article" date="2011" name="J. Bacteriol.">
        <title>Genome sequence of Chthoniobacter flavus Ellin428, an aerobic heterotrophic soil bacterium.</title>
        <authorList>
            <person name="Kant R."/>
            <person name="van Passel M.W."/>
            <person name="Palva A."/>
            <person name="Lucas S."/>
            <person name="Lapidus A."/>
            <person name="Glavina Del Rio T."/>
            <person name="Dalin E."/>
            <person name="Tice H."/>
            <person name="Bruce D."/>
            <person name="Goodwin L."/>
            <person name="Pitluck S."/>
            <person name="Larimer F.W."/>
            <person name="Land M.L."/>
            <person name="Hauser L."/>
            <person name="Sangwan P."/>
            <person name="de Vos W.M."/>
            <person name="Janssen P.H."/>
            <person name="Smidt H."/>
        </authorList>
    </citation>
    <scope>NUCLEOTIDE SEQUENCE [LARGE SCALE GENOMIC DNA]</scope>
    <source>
        <strain evidence="8 9">Ellin428</strain>
    </source>
</reference>
<evidence type="ECO:0000256" key="6">
    <source>
        <dbReference type="ARBA" id="ARBA00022837"/>
    </source>
</evidence>
<keyword evidence="5" id="KW-0378">Hydrolase</keyword>
<dbReference type="PANTHER" id="PTHR42693">
    <property type="entry name" value="ARYLSULFATASE FAMILY MEMBER"/>
    <property type="match status" value="1"/>
</dbReference>
<dbReference type="RefSeq" id="WP_006979885.1">
    <property type="nucleotide sequence ID" value="NZ_ABVL01000006.1"/>
</dbReference>
<dbReference type="InterPro" id="IPR050738">
    <property type="entry name" value="Sulfatase"/>
</dbReference>
<accession>B4D0V9</accession>
<dbReference type="EMBL" id="ABVL01000006">
    <property type="protein sequence ID" value="EDY19971.1"/>
    <property type="molecule type" value="Genomic_DNA"/>
</dbReference>
<evidence type="ECO:0000256" key="5">
    <source>
        <dbReference type="ARBA" id="ARBA00022801"/>
    </source>
</evidence>
<comment type="caution">
    <text evidence="8">The sequence shown here is derived from an EMBL/GenBank/DDBJ whole genome shotgun (WGS) entry which is preliminary data.</text>
</comment>
<dbReference type="STRING" id="497964.CfE428DRAFT_2560"/>
<dbReference type="InterPro" id="IPR000917">
    <property type="entry name" value="Sulfatase_N"/>
</dbReference>
<dbReference type="GO" id="GO:0046872">
    <property type="term" value="F:metal ion binding"/>
    <property type="evidence" value="ECO:0007669"/>
    <property type="project" value="UniProtKB-KW"/>
</dbReference>
<gene>
    <name evidence="8" type="ORF">CfE428DRAFT_2560</name>
</gene>
<evidence type="ECO:0000313" key="9">
    <source>
        <dbReference type="Proteomes" id="UP000005824"/>
    </source>
</evidence>
<keyword evidence="3" id="KW-0479">Metal-binding</keyword>
<keyword evidence="4" id="KW-0732">Signal</keyword>
<dbReference type="Proteomes" id="UP000005824">
    <property type="component" value="Unassembled WGS sequence"/>
</dbReference>
<dbReference type="SUPFAM" id="SSF53649">
    <property type="entry name" value="Alkaline phosphatase-like"/>
    <property type="match status" value="1"/>
</dbReference>
<organism evidence="8 9">
    <name type="scientific">Chthoniobacter flavus Ellin428</name>
    <dbReference type="NCBI Taxonomy" id="497964"/>
    <lineage>
        <taxon>Bacteria</taxon>
        <taxon>Pseudomonadati</taxon>
        <taxon>Verrucomicrobiota</taxon>
        <taxon>Spartobacteria</taxon>
        <taxon>Chthoniobacterales</taxon>
        <taxon>Chthoniobacteraceae</taxon>
        <taxon>Chthoniobacter</taxon>
    </lineage>
</organism>
<name>B4D0V9_9BACT</name>
<keyword evidence="6" id="KW-0106">Calcium</keyword>
<dbReference type="AlphaFoldDB" id="B4D0V9"/>
<dbReference type="Pfam" id="PF00884">
    <property type="entry name" value="Sulfatase"/>
    <property type="match status" value="1"/>
</dbReference>